<organism evidence="1 2">
    <name type="scientific">Corynebacterium freneyi</name>
    <dbReference type="NCBI Taxonomy" id="134034"/>
    <lineage>
        <taxon>Bacteria</taxon>
        <taxon>Bacillati</taxon>
        <taxon>Actinomycetota</taxon>
        <taxon>Actinomycetes</taxon>
        <taxon>Mycobacteriales</taxon>
        <taxon>Corynebacteriaceae</taxon>
        <taxon>Corynebacterium</taxon>
    </lineage>
</organism>
<protein>
    <submittedName>
        <fullName evidence="1">Uncharacterized protein</fullName>
    </submittedName>
</protein>
<name>A0ABS4U5N8_9CORY</name>
<dbReference type="EMBL" id="JAGINY010000001">
    <property type="protein sequence ID" value="MBP2331963.1"/>
    <property type="molecule type" value="Genomic_DNA"/>
</dbReference>
<sequence length="99" mass="10718">MVEVEGFADLLALDEEPEVIAGFDGEVDLLALLDADVGGALGDDFARVGDVVPENLIDERDDERRLCGFLGFNDRLQLSNPIGKSEHSLVDRHLIPSGL</sequence>
<reference evidence="1 2" key="1">
    <citation type="submission" date="2021-03" db="EMBL/GenBank/DDBJ databases">
        <title>Sequencing the genomes of 1000 actinobacteria strains.</title>
        <authorList>
            <person name="Klenk H.-P."/>
        </authorList>
    </citation>
    <scope>NUCLEOTIDE SEQUENCE [LARGE SCALE GENOMIC DNA]</scope>
    <source>
        <strain evidence="1 2">DSM 44506</strain>
    </source>
</reference>
<gene>
    <name evidence="1" type="ORF">JOF33_000662</name>
</gene>
<proteinExistence type="predicted"/>
<accession>A0ABS4U5N8</accession>
<comment type="caution">
    <text evidence="1">The sequence shown here is derived from an EMBL/GenBank/DDBJ whole genome shotgun (WGS) entry which is preliminary data.</text>
</comment>
<evidence type="ECO:0000313" key="1">
    <source>
        <dbReference type="EMBL" id="MBP2331963.1"/>
    </source>
</evidence>
<dbReference type="Proteomes" id="UP001519305">
    <property type="component" value="Unassembled WGS sequence"/>
</dbReference>
<evidence type="ECO:0000313" key="2">
    <source>
        <dbReference type="Proteomes" id="UP001519305"/>
    </source>
</evidence>
<keyword evidence="2" id="KW-1185">Reference proteome</keyword>